<evidence type="ECO:0000259" key="2">
    <source>
        <dbReference type="Pfam" id="PF00586"/>
    </source>
</evidence>
<keyword evidence="1" id="KW-0808">Transferase</keyword>
<dbReference type="EC" id="2.7.4.16" evidence="1"/>
<keyword evidence="1 3" id="KW-0418">Kinase</keyword>
<dbReference type="AlphaFoldDB" id="A0A4Q7W2N4"/>
<dbReference type="SUPFAM" id="SSF55326">
    <property type="entry name" value="PurM N-terminal domain-like"/>
    <property type="match status" value="1"/>
</dbReference>
<dbReference type="UniPathway" id="UPA00060">
    <property type="reaction ID" value="UER00142"/>
</dbReference>
<dbReference type="HAMAP" id="MF_02128">
    <property type="entry name" value="TMP_kinase"/>
    <property type="match status" value="1"/>
</dbReference>
<keyword evidence="4" id="KW-1185">Reference proteome</keyword>
<dbReference type="GO" id="GO:0009229">
    <property type="term" value="P:thiamine diphosphate biosynthetic process"/>
    <property type="evidence" value="ECO:0007669"/>
    <property type="project" value="UniProtKB-UniRule"/>
</dbReference>
<keyword evidence="1" id="KW-0460">Magnesium</keyword>
<comment type="miscellaneous">
    <text evidence="1">Reaction mechanism of ThiL seems to utilize a direct, inline transfer of the gamma-phosphate of ATP to TMP rather than a phosphorylated enzyme intermediate.</text>
</comment>
<dbReference type="CDD" id="cd02194">
    <property type="entry name" value="ThiL"/>
    <property type="match status" value="1"/>
</dbReference>
<comment type="caution">
    <text evidence="3">The sequence shown here is derived from an EMBL/GenBank/DDBJ whole genome shotgun (WGS) entry which is preliminary data.</text>
</comment>
<feature type="binding site" evidence="1">
    <location>
        <position position="79"/>
    </location>
    <ligand>
        <name>Mg(2+)</name>
        <dbReference type="ChEBI" id="CHEBI:18420"/>
        <label>3</label>
    </ligand>
</feature>
<dbReference type="RefSeq" id="WP_130449123.1">
    <property type="nucleotide sequence ID" value="NZ_SHKR01000017.1"/>
</dbReference>
<reference evidence="3 4" key="1">
    <citation type="journal article" date="2015" name="Stand. Genomic Sci.">
        <title>Genomic Encyclopedia of Bacterial and Archaeal Type Strains, Phase III: the genomes of soil and plant-associated and newly described type strains.</title>
        <authorList>
            <person name="Whitman W.B."/>
            <person name="Woyke T."/>
            <person name="Klenk H.P."/>
            <person name="Zhou Y."/>
            <person name="Lilburn T.G."/>
            <person name="Beck B.J."/>
            <person name="De Vos P."/>
            <person name="Vandamme P."/>
            <person name="Eisen J.A."/>
            <person name="Garrity G."/>
            <person name="Hugenholtz P."/>
            <person name="Kyrpides N.C."/>
        </authorList>
    </citation>
    <scope>NUCLEOTIDE SEQUENCE [LARGE SCALE GENOMIC DNA]</scope>
    <source>
        <strain evidence="3 4">VKM Ac-2540</strain>
    </source>
</reference>
<dbReference type="Gene3D" id="3.30.1330.10">
    <property type="entry name" value="PurM-like, N-terminal domain"/>
    <property type="match status" value="1"/>
</dbReference>
<organism evidence="3 4">
    <name type="scientific">Kribbella rubisoli</name>
    <dbReference type="NCBI Taxonomy" id="3075929"/>
    <lineage>
        <taxon>Bacteria</taxon>
        <taxon>Bacillati</taxon>
        <taxon>Actinomycetota</taxon>
        <taxon>Actinomycetes</taxon>
        <taxon>Propionibacteriales</taxon>
        <taxon>Kribbellaceae</taxon>
        <taxon>Kribbella</taxon>
    </lineage>
</organism>
<dbReference type="PIRSF" id="PIRSF005303">
    <property type="entry name" value="Thiam_monoph_kin"/>
    <property type="match status" value="1"/>
</dbReference>
<dbReference type="SUPFAM" id="SSF56042">
    <property type="entry name" value="PurM C-terminal domain-like"/>
    <property type="match status" value="1"/>
</dbReference>
<keyword evidence="1" id="KW-0479">Metal-binding</keyword>
<feature type="binding site" evidence="1">
    <location>
        <position position="127"/>
    </location>
    <ligand>
        <name>Mg(2+)</name>
        <dbReference type="ChEBI" id="CHEBI:18420"/>
        <label>1</label>
    </ligand>
</feature>
<feature type="binding site" evidence="1">
    <location>
        <position position="34"/>
    </location>
    <ligand>
        <name>Mg(2+)</name>
        <dbReference type="ChEBI" id="CHEBI:18420"/>
        <label>3</label>
    </ligand>
</feature>
<dbReference type="Proteomes" id="UP000292027">
    <property type="component" value="Unassembled WGS sequence"/>
</dbReference>
<dbReference type="OrthoDB" id="9802811at2"/>
<dbReference type="Gene3D" id="3.90.650.10">
    <property type="entry name" value="PurM-like C-terminal domain"/>
    <property type="match status" value="1"/>
</dbReference>
<feature type="binding site" evidence="1">
    <location>
        <position position="50"/>
    </location>
    <ligand>
        <name>Mg(2+)</name>
        <dbReference type="ChEBI" id="CHEBI:18420"/>
        <label>2</label>
    </ligand>
</feature>
<dbReference type="InterPro" id="IPR006283">
    <property type="entry name" value="ThiL-like"/>
</dbReference>
<feature type="binding site" evidence="1">
    <location>
        <position position="79"/>
    </location>
    <ligand>
        <name>Mg(2+)</name>
        <dbReference type="ChEBI" id="CHEBI:18420"/>
        <label>4</label>
    </ligand>
</feature>
<comment type="pathway">
    <text evidence="1">Cofactor biosynthesis; thiamine diphosphate biosynthesis; thiamine diphosphate from thiamine phosphate: step 1/1.</text>
</comment>
<dbReference type="InterPro" id="IPR036676">
    <property type="entry name" value="PurM-like_C_sf"/>
</dbReference>
<feature type="binding site" evidence="1">
    <location>
        <position position="49"/>
    </location>
    <ligand>
        <name>Mg(2+)</name>
        <dbReference type="ChEBI" id="CHEBI:18420"/>
        <label>1</label>
    </ligand>
</feature>
<dbReference type="InterPro" id="IPR016188">
    <property type="entry name" value="PurM-like_N"/>
</dbReference>
<keyword evidence="1" id="KW-0067">ATP-binding</keyword>
<feature type="binding site" evidence="1">
    <location>
        <position position="152"/>
    </location>
    <ligand>
        <name>ATP</name>
        <dbReference type="ChEBI" id="CHEBI:30616"/>
    </ligand>
</feature>
<accession>A0A4Q7W2N4</accession>
<feature type="binding site" evidence="1">
    <location>
        <position position="214"/>
    </location>
    <ligand>
        <name>Mg(2+)</name>
        <dbReference type="ChEBI" id="CHEBI:18420"/>
        <label>3</label>
    </ligand>
</feature>
<dbReference type="InterPro" id="IPR036921">
    <property type="entry name" value="PurM-like_N_sf"/>
</dbReference>
<dbReference type="GO" id="GO:0009228">
    <property type="term" value="P:thiamine biosynthetic process"/>
    <property type="evidence" value="ECO:0007669"/>
    <property type="project" value="UniProtKB-KW"/>
</dbReference>
<dbReference type="GO" id="GO:0000287">
    <property type="term" value="F:magnesium ion binding"/>
    <property type="evidence" value="ECO:0007669"/>
    <property type="project" value="UniProtKB-UniRule"/>
</dbReference>
<dbReference type="NCBIfam" id="TIGR01379">
    <property type="entry name" value="thiL"/>
    <property type="match status" value="1"/>
</dbReference>
<feature type="binding site" evidence="1">
    <location>
        <position position="267"/>
    </location>
    <ligand>
        <name>substrate</name>
    </ligand>
</feature>
<dbReference type="NCBIfam" id="NF004351">
    <property type="entry name" value="PRK05731.1-4"/>
    <property type="match status" value="1"/>
</dbReference>
<dbReference type="PANTHER" id="PTHR30270:SF0">
    <property type="entry name" value="THIAMINE-MONOPHOSPHATE KINASE"/>
    <property type="match status" value="1"/>
</dbReference>
<sequence>MTETLGSTGEFGLIAAVTKGLSTGEDVLVGPGDDAAVMAVPDGRMVITTDLLVEGRHFRQDWSSAYDVGRKAAAQNLADVVAMGARPTALVVGFGGPPDLPTAWALELNQGLVDECELVEASIVGGDTVQSDKIIVSVTAFGSLDGRPPVLRSGARPGDEVAYVGRLGWAEAGWAVLARGFRSPRAVVEAHRRPQPPYAEGPRAALAGASSLCDVSDGLLSDLGHIAAASQVIIDVHTKALTVPEPLQAVAAATGVDALKFVLTGGEDHALVGTFEPADVPEGWTVIGSVAEGNEERPAGTVTVDGSPYADETGHAHFRS</sequence>
<dbReference type="GO" id="GO:0005524">
    <property type="term" value="F:ATP binding"/>
    <property type="evidence" value="ECO:0007669"/>
    <property type="project" value="UniProtKB-UniRule"/>
</dbReference>
<evidence type="ECO:0000313" key="3">
    <source>
        <dbReference type="EMBL" id="RZU03492.1"/>
    </source>
</evidence>
<keyword evidence="1" id="KW-0547">Nucleotide-binding</keyword>
<dbReference type="PANTHER" id="PTHR30270">
    <property type="entry name" value="THIAMINE-MONOPHOSPHATE KINASE"/>
    <property type="match status" value="1"/>
</dbReference>
<evidence type="ECO:0000256" key="1">
    <source>
        <dbReference type="HAMAP-Rule" id="MF_02128"/>
    </source>
</evidence>
<gene>
    <name evidence="1" type="primary">thiL</name>
    <name evidence="3" type="ORF">EV645_7524</name>
</gene>
<protein>
    <recommendedName>
        <fullName evidence="1">Thiamine-monophosphate kinase</fullName>
        <shortName evidence="1">TMP kinase</shortName>
        <shortName evidence="1">Thiamine-phosphate kinase</shortName>
        <ecNumber evidence="1">2.7.4.16</ecNumber>
    </recommendedName>
</protein>
<dbReference type="GO" id="GO:0009030">
    <property type="term" value="F:thiamine-phosphate kinase activity"/>
    <property type="evidence" value="ECO:0007669"/>
    <property type="project" value="UniProtKB-UniRule"/>
</dbReference>
<comment type="similarity">
    <text evidence="1">Belongs to the thiamine-monophosphate kinase family.</text>
</comment>
<feature type="binding site" evidence="1">
    <location>
        <position position="34"/>
    </location>
    <ligand>
        <name>Mg(2+)</name>
        <dbReference type="ChEBI" id="CHEBI:18420"/>
        <label>4</label>
    </ligand>
</feature>
<comment type="function">
    <text evidence="1">Catalyzes the ATP-dependent phosphorylation of thiamine-monophosphate (TMP) to form thiamine-pyrophosphate (TPP), the active form of vitamin B1.</text>
</comment>
<comment type="catalytic activity">
    <reaction evidence="1">
        <text>thiamine phosphate + ATP = thiamine diphosphate + ADP</text>
        <dbReference type="Rhea" id="RHEA:15913"/>
        <dbReference type="ChEBI" id="CHEBI:30616"/>
        <dbReference type="ChEBI" id="CHEBI:37575"/>
        <dbReference type="ChEBI" id="CHEBI:58937"/>
        <dbReference type="ChEBI" id="CHEBI:456216"/>
        <dbReference type="EC" id="2.7.4.16"/>
    </reaction>
</comment>
<feature type="binding site" evidence="1">
    <location>
        <position position="217"/>
    </location>
    <ligand>
        <name>Mg(2+)</name>
        <dbReference type="ChEBI" id="CHEBI:18420"/>
        <label>5</label>
    </ligand>
</feature>
<feature type="binding site" evidence="1">
    <location>
        <position position="216"/>
    </location>
    <ligand>
        <name>ATP</name>
        <dbReference type="ChEBI" id="CHEBI:30616"/>
    </ligand>
</feature>
<dbReference type="Pfam" id="PF00586">
    <property type="entry name" value="AIRS"/>
    <property type="match status" value="1"/>
</dbReference>
<comment type="caution">
    <text evidence="1">Lacks conserved residue(s) required for the propagation of feature annotation.</text>
</comment>
<feature type="binding site" evidence="1">
    <location>
        <position position="48"/>
    </location>
    <ligand>
        <name>Mg(2+)</name>
        <dbReference type="ChEBI" id="CHEBI:18420"/>
        <label>4</label>
    </ligand>
</feature>
<name>A0A4Q7W2N4_9ACTN</name>
<feature type="binding site" evidence="1">
    <location>
        <position position="50"/>
    </location>
    <ligand>
        <name>Mg(2+)</name>
        <dbReference type="ChEBI" id="CHEBI:18420"/>
        <label>1</label>
    </ligand>
</feature>
<evidence type="ECO:0000313" key="4">
    <source>
        <dbReference type="Proteomes" id="UP000292027"/>
    </source>
</evidence>
<feature type="binding site" evidence="1">
    <location>
        <begin position="126"/>
        <end position="127"/>
    </location>
    <ligand>
        <name>ATP</name>
        <dbReference type="ChEBI" id="CHEBI:30616"/>
    </ligand>
</feature>
<feature type="binding site" evidence="1">
    <location>
        <position position="79"/>
    </location>
    <ligand>
        <name>Mg(2+)</name>
        <dbReference type="ChEBI" id="CHEBI:18420"/>
        <label>2</label>
    </ligand>
</feature>
<feature type="domain" description="PurM-like N-terminal" evidence="2">
    <location>
        <begin position="32"/>
        <end position="143"/>
    </location>
</feature>
<feature type="binding site" evidence="1">
    <location>
        <position position="57"/>
    </location>
    <ligand>
        <name>substrate</name>
    </ligand>
</feature>
<proteinExistence type="inferred from homology"/>
<keyword evidence="1" id="KW-0784">Thiamine biosynthesis</keyword>
<dbReference type="EMBL" id="SHKR01000017">
    <property type="protein sequence ID" value="RZU03492.1"/>
    <property type="molecule type" value="Genomic_DNA"/>
</dbReference>